<dbReference type="PANTHER" id="PTHR10545:SF29">
    <property type="entry name" value="GH14572P-RELATED"/>
    <property type="match status" value="1"/>
</dbReference>
<dbReference type="Proteomes" id="UP000283360">
    <property type="component" value="Unassembled WGS sequence"/>
</dbReference>
<keyword evidence="1 3" id="KW-0808">Transferase</keyword>
<gene>
    <name evidence="3" type="ORF">DWX03_12970</name>
</gene>
<keyword evidence="2" id="KW-0012">Acyltransferase</keyword>
<protein>
    <submittedName>
        <fullName evidence="3">GNAT family N-acetyltransferase</fullName>
    </submittedName>
</protein>
<reference evidence="3 4" key="1">
    <citation type="submission" date="2018-08" db="EMBL/GenBank/DDBJ databases">
        <title>A genome reference for cultivated species of the human gut microbiota.</title>
        <authorList>
            <person name="Zou Y."/>
            <person name="Xue W."/>
            <person name="Luo G."/>
        </authorList>
    </citation>
    <scope>NUCLEOTIDE SEQUENCE [LARGE SCALE GENOMIC DNA]</scope>
    <source>
        <strain evidence="3 4">AF18-12LB</strain>
    </source>
</reference>
<dbReference type="InterPro" id="IPR000182">
    <property type="entry name" value="GNAT_dom"/>
</dbReference>
<dbReference type="Gene3D" id="3.40.630.30">
    <property type="match status" value="1"/>
</dbReference>
<evidence type="ECO:0000313" key="3">
    <source>
        <dbReference type="EMBL" id="RGT88248.1"/>
    </source>
</evidence>
<organism evidence="3 4">
    <name type="scientific">Coprococcus comes</name>
    <dbReference type="NCBI Taxonomy" id="410072"/>
    <lineage>
        <taxon>Bacteria</taxon>
        <taxon>Bacillati</taxon>
        <taxon>Bacillota</taxon>
        <taxon>Clostridia</taxon>
        <taxon>Lachnospirales</taxon>
        <taxon>Lachnospiraceae</taxon>
        <taxon>Coprococcus</taxon>
    </lineage>
</organism>
<dbReference type="AlphaFoldDB" id="A0A3R5X319"/>
<keyword evidence="4" id="KW-1185">Reference proteome</keyword>
<sequence length="156" mass="18162">MIIRKAEERDIPRIIELLGQVLQIHADIRPDIFIPDTTKYTVDELTELLKNEEKPIFVATNEADICVGYAFCQLREQPFSNNMVPFKSLFIDDLCVDQKTRGQHIGEKLFEYVKAEAKQMGCYEVTLNVWAGNTSAEKFYEKMGMKTKERQMEYIL</sequence>
<proteinExistence type="predicted"/>
<dbReference type="EMBL" id="QRXJ01000018">
    <property type="protein sequence ID" value="RGT88248.1"/>
    <property type="molecule type" value="Genomic_DNA"/>
</dbReference>
<dbReference type="SUPFAM" id="SSF55729">
    <property type="entry name" value="Acyl-CoA N-acyltransferases (Nat)"/>
    <property type="match status" value="1"/>
</dbReference>
<dbReference type="CDD" id="cd04301">
    <property type="entry name" value="NAT_SF"/>
    <property type="match status" value="1"/>
</dbReference>
<dbReference type="InterPro" id="IPR016181">
    <property type="entry name" value="Acyl_CoA_acyltransferase"/>
</dbReference>
<evidence type="ECO:0000256" key="2">
    <source>
        <dbReference type="ARBA" id="ARBA00023315"/>
    </source>
</evidence>
<evidence type="ECO:0000256" key="1">
    <source>
        <dbReference type="ARBA" id="ARBA00022679"/>
    </source>
</evidence>
<dbReference type="RefSeq" id="WP_117835979.1">
    <property type="nucleotide sequence ID" value="NZ_JADNLX010000011.1"/>
</dbReference>
<evidence type="ECO:0000313" key="4">
    <source>
        <dbReference type="Proteomes" id="UP000283360"/>
    </source>
</evidence>
<dbReference type="InterPro" id="IPR051016">
    <property type="entry name" value="Diverse_Substrate_AcTransf"/>
</dbReference>
<dbReference type="Pfam" id="PF00583">
    <property type="entry name" value="Acetyltransf_1"/>
    <property type="match status" value="1"/>
</dbReference>
<dbReference type="PROSITE" id="PS51186">
    <property type="entry name" value="GNAT"/>
    <property type="match status" value="1"/>
</dbReference>
<dbReference type="GO" id="GO:0008080">
    <property type="term" value="F:N-acetyltransferase activity"/>
    <property type="evidence" value="ECO:0007669"/>
    <property type="project" value="UniProtKB-ARBA"/>
</dbReference>
<name>A0A3R5X319_9FIRM</name>
<accession>A0A3R5X319</accession>
<dbReference type="PANTHER" id="PTHR10545">
    <property type="entry name" value="DIAMINE N-ACETYLTRANSFERASE"/>
    <property type="match status" value="1"/>
</dbReference>
<comment type="caution">
    <text evidence="3">The sequence shown here is derived from an EMBL/GenBank/DDBJ whole genome shotgun (WGS) entry which is preliminary data.</text>
</comment>